<dbReference type="Pfam" id="PF02934">
    <property type="entry name" value="GatB_N"/>
    <property type="match status" value="1"/>
</dbReference>
<dbReference type="GeneID" id="15807033"/>
<evidence type="ECO:0000313" key="8">
    <source>
        <dbReference type="Proteomes" id="UP000031512"/>
    </source>
</evidence>
<dbReference type="InterPro" id="IPR014746">
    <property type="entry name" value="Gln_synth/guanido_kin_cat_dom"/>
</dbReference>
<dbReference type="eggNOG" id="KOG2438">
    <property type="taxonomic scope" value="Eukaryota"/>
</dbReference>
<dbReference type="InterPro" id="IPR006075">
    <property type="entry name" value="Asn/Gln-tRNA_Trfase_suB/E_cat"/>
</dbReference>
<dbReference type="RefSeq" id="XP_004830252.1">
    <property type="nucleotide sequence ID" value="XM_004830195.1"/>
</dbReference>
<accession>L0B006</accession>
<comment type="catalytic activity">
    <reaction evidence="5">
        <text>L-glutamyl-tRNA(Gln) + L-glutamine + ATP + H2O = L-glutaminyl-tRNA(Gln) + L-glutamate + ADP + phosphate + H(+)</text>
        <dbReference type="Rhea" id="RHEA:17521"/>
        <dbReference type="Rhea" id="RHEA-COMP:9681"/>
        <dbReference type="Rhea" id="RHEA-COMP:9684"/>
        <dbReference type="ChEBI" id="CHEBI:15377"/>
        <dbReference type="ChEBI" id="CHEBI:15378"/>
        <dbReference type="ChEBI" id="CHEBI:29985"/>
        <dbReference type="ChEBI" id="CHEBI:30616"/>
        <dbReference type="ChEBI" id="CHEBI:43474"/>
        <dbReference type="ChEBI" id="CHEBI:58359"/>
        <dbReference type="ChEBI" id="CHEBI:78520"/>
        <dbReference type="ChEBI" id="CHEBI:78521"/>
        <dbReference type="ChEBI" id="CHEBI:456216"/>
    </reaction>
</comment>
<keyword evidence="3" id="KW-0067">ATP-binding</keyword>
<dbReference type="EMBL" id="CP001669">
    <property type="protein sequence ID" value="AFZ80586.1"/>
    <property type="molecule type" value="Genomic_DNA"/>
</dbReference>
<dbReference type="GO" id="GO:0050567">
    <property type="term" value="F:glutaminyl-tRNA synthase (glutamine-hydrolyzing) activity"/>
    <property type="evidence" value="ECO:0007669"/>
    <property type="project" value="TreeGrafter"/>
</dbReference>
<evidence type="ECO:0000313" key="7">
    <source>
        <dbReference type="EMBL" id="AFZ80586.1"/>
    </source>
</evidence>
<proteinExistence type="predicted"/>
<evidence type="ECO:0000256" key="5">
    <source>
        <dbReference type="ARBA" id="ARBA00047913"/>
    </source>
</evidence>
<dbReference type="GO" id="GO:0005739">
    <property type="term" value="C:mitochondrion"/>
    <property type="evidence" value="ECO:0007669"/>
    <property type="project" value="TreeGrafter"/>
</dbReference>
<evidence type="ECO:0000256" key="3">
    <source>
        <dbReference type="ARBA" id="ARBA00022840"/>
    </source>
</evidence>
<dbReference type="AlphaFoldDB" id="L0B006"/>
<dbReference type="GO" id="GO:0005524">
    <property type="term" value="F:ATP binding"/>
    <property type="evidence" value="ECO:0007669"/>
    <property type="project" value="UniProtKB-KW"/>
</dbReference>
<evidence type="ECO:0000256" key="1">
    <source>
        <dbReference type="ARBA" id="ARBA00022598"/>
    </source>
</evidence>
<dbReference type="SMART" id="SM00845">
    <property type="entry name" value="GatB_Yqey"/>
    <property type="match status" value="1"/>
</dbReference>
<keyword evidence="8" id="KW-1185">Reference proteome</keyword>
<dbReference type="InterPro" id="IPR018027">
    <property type="entry name" value="Asn/Gln_amidotransferase"/>
</dbReference>
<reference evidence="7 8" key="1">
    <citation type="journal article" date="2012" name="BMC Genomics">
        <title>Comparative genomic analysis and phylogenetic position of Theileria equi.</title>
        <authorList>
            <person name="Kappmeyer L.S."/>
            <person name="Thiagarajan M."/>
            <person name="Herndon D.R."/>
            <person name="Ramsay J.D."/>
            <person name="Caler E."/>
            <person name="Djikeng A."/>
            <person name="Gillespie J.J."/>
            <person name="Lau A.O."/>
            <person name="Roalson E.H."/>
            <person name="Silva J.C."/>
            <person name="Silva M.G."/>
            <person name="Suarez C.E."/>
            <person name="Ueti M.W."/>
            <person name="Nene V.M."/>
            <person name="Mealey R.H."/>
            <person name="Knowles D.P."/>
            <person name="Brayton K.A."/>
        </authorList>
    </citation>
    <scope>NUCLEOTIDE SEQUENCE [LARGE SCALE GENOMIC DNA]</scope>
    <source>
        <strain evidence="7 8">WA</strain>
    </source>
</reference>
<dbReference type="PANTHER" id="PTHR11659:SF0">
    <property type="entry name" value="GLUTAMYL-TRNA(GLN) AMIDOTRANSFERASE SUBUNIT B, MITOCHONDRIAL"/>
    <property type="match status" value="1"/>
</dbReference>
<keyword evidence="4" id="KW-0648">Protein biosynthesis</keyword>
<dbReference type="PANTHER" id="PTHR11659">
    <property type="entry name" value="GLUTAMYL-TRNA GLN AMIDOTRANSFERASE SUBUNIT B MITOCHONDRIAL AND PROKARYOTIC PET112-RELATED"/>
    <property type="match status" value="1"/>
</dbReference>
<dbReference type="GO" id="GO:0016740">
    <property type="term" value="F:transferase activity"/>
    <property type="evidence" value="ECO:0007669"/>
    <property type="project" value="UniProtKB-KW"/>
</dbReference>
<dbReference type="GO" id="GO:0070681">
    <property type="term" value="P:glutaminyl-tRNAGln biosynthesis via transamidation"/>
    <property type="evidence" value="ECO:0007669"/>
    <property type="project" value="TreeGrafter"/>
</dbReference>
<dbReference type="Pfam" id="PF02637">
    <property type="entry name" value="GatB_Yqey"/>
    <property type="match status" value="1"/>
</dbReference>
<dbReference type="SUPFAM" id="SSF55931">
    <property type="entry name" value="Glutamine synthetase/guanido kinase"/>
    <property type="match status" value="1"/>
</dbReference>
<keyword evidence="7" id="KW-0808">Transferase</keyword>
<dbReference type="VEuPathDB" id="PiroplasmaDB:BEWA_034440"/>
<dbReference type="Proteomes" id="UP000031512">
    <property type="component" value="Chromosome 1"/>
</dbReference>
<keyword evidence="1" id="KW-0436">Ligase</keyword>
<dbReference type="STRING" id="1537102.L0B006"/>
<dbReference type="OrthoDB" id="1722066at2759"/>
<evidence type="ECO:0000259" key="6">
    <source>
        <dbReference type="SMART" id="SM00845"/>
    </source>
</evidence>
<evidence type="ECO:0000256" key="4">
    <source>
        <dbReference type="ARBA" id="ARBA00022917"/>
    </source>
</evidence>
<feature type="domain" description="Asn/Gln amidotransferase" evidence="6">
    <location>
        <begin position="473"/>
        <end position="580"/>
    </location>
</feature>
<dbReference type="KEGG" id="beq:BEWA_034440"/>
<keyword evidence="2" id="KW-0547">Nucleotide-binding</keyword>
<name>L0B006_THEEQ</name>
<evidence type="ECO:0000256" key="2">
    <source>
        <dbReference type="ARBA" id="ARBA00022741"/>
    </source>
</evidence>
<gene>
    <name evidence="7" type="ORF">BEWA_034440</name>
</gene>
<organism evidence="7 8">
    <name type="scientific">Theileria equi strain WA</name>
    <dbReference type="NCBI Taxonomy" id="1537102"/>
    <lineage>
        <taxon>Eukaryota</taxon>
        <taxon>Sar</taxon>
        <taxon>Alveolata</taxon>
        <taxon>Apicomplexa</taxon>
        <taxon>Aconoidasida</taxon>
        <taxon>Piroplasmida</taxon>
        <taxon>Theileriidae</taxon>
        <taxon>Theileria</taxon>
    </lineage>
</organism>
<dbReference type="InterPro" id="IPR003789">
    <property type="entry name" value="Asn/Gln_tRNA_amidoTrase-B-like"/>
</dbReference>
<dbReference type="GO" id="GO:0032543">
    <property type="term" value="P:mitochondrial translation"/>
    <property type="evidence" value="ECO:0007669"/>
    <property type="project" value="TreeGrafter"/>
</dbReference>
<protein>
    <submittedName>
        <fullName evidence="7">Aspartyl/glutamyl-tRNA Asn/Gln amidotransferase subunit B, putative</fullName>
    </submittedName>
</protein>
<dbReference type="InterPro" id="IPR017959">
    <property type="entry name" value="Asn/Gln-tRNA_amidoTrfase_suB/E"/>
</dbReference>
<sequence length="581" mass="66338">MNRRSRKNTRWFGLGVDSSSDSDSSIGDDFENRVIRRKIGEPKTYIAGIEAHIQLACESKIFCACKSTANAIRSFSDPNHLDAYHTDSLKRCKDLFKNVHDILETVTNYIPEEIAYKPFLDHTRPINLKEYIMMYNKSMGTRKIQSVDLEENKKMYLEENKYKCPTCTGEVGSTPHLSPVAILYGIAACKLFDCRISNTLSFDRKSYDYFDLPKGYQVTQTRNPLGTNGSLKLGNGKTIKIRQVHLEEDTAKISENDDTLDYNRSGIGLVEVVTEAVEMAEAEILETCAKIYDIAVKGGLSNGIMHQGNVRFDINLSLGSSQTRVEIKNLNSFSRARRAIRYFQLNDIEKCENNSKNKTEDTKTLELLKTLLNKLQEDPQLHPKENPACGMTLEWNQKEKKLEASRNKYGKESYINCPDPNIPVLYIEDDLIDRIEVSICDNHTNVINENMEKYSNVPIQFLNVINKHYTWVEYFDKFASIMEDPKIAAKFFVNILLPAINSSPEIAISPHKFADLLNCVADNVLNIDTVKRILPDIITNWNGSIMEYVEKHDLRLMGTEETIAIVEKYLQERSIDAESLR</sequence>
<dbReference type="SUPFAM" id="SSF89095">
    <property type="entry name" value="GatB/YqeY motif"/>
    <property type="match status" value="1"/>
</dbReference>
<dbReference type="GO" id="GO:0030956">
    <property type="term" value="C:glutamyl-tRNA(Gln) amidotransferase complex"/>
    <property type="evidence" value="ECO:0007669"/>
    <property type="project" value="TreeGrafter"/>
</dbReference>